<organism evidence="10 11">
    <name type="scientific">Devosia marina</name>
    <dbReference type="NCBI Taxonomy" id="2683198"/>
    <lineage>
        <taxon>Bacteria</taxon>
        <taxon>Pseudomonadati</taxon>
        <taxon>Pseudomonadota</taxon>
        <taxon>Alphaproteobacteria</taxon>
        <taxon>Hyphomicrobiales</taxon>
        <taxon>Devosiaceae</taxon>
        <taxon>Devosia</taxon>
    </lineage>
</organism>
<feature type="domain" description="MobA-like NTP transferase" evidence="9">
    <location>
        <begin position="37"/>
        <end position="197"/>
    </location>
</feature>
<dbReference type="GO" id="GO:0061603">
    <property type="term" value="F:molybdenum cofactor guanylyltransferase activity"/>
    <property type="evidence" value="ECO:0007669"/>
    <property type="project" value="UniProtKB-EC"/>
</dbReference>
<evidence type="ECO:0000256" key="4">
    <source>
        <dbReference type="ARBA" id="ARBA00022741"/>
    </source>
</evidence>
<comment type="function">
    <text evidence="8">Transfers a GMP moiety from GTP to Mo-molybdopterin (Mo-MPT) cofactor (Moco or molybdenum cofactor) to form Mo-molybdopterin guanine dinucleotide (Mo-MGD) cofactor.</text>
</comment>
<evidence type="ECO:0000256" key="6">
    <source>
        <dbReference type="ARBA" id="ARBA00023134"/>
    </source>
</evidence>
<comment type="similarity">
    <text evidence="8">Belongs to the MobA family.</text>
</comment>
<feature type="binding site" evidence="8">
    <location>
        <begin position="39"/>
        <end position="41"/>
    </location>
    <ligand>
        <name>GTP</name>
        <dbReference type="ChEBI" id="CHEBI:37565"/>
    </ligand>
</feature>
<feature type="binding site" evidence="8">
    <location>
        <position position="132"/>
    </location>
    <ligand>
        <name>Mg(2+)</name>
        <dbReference type="ChEBI" id="CHEBI:18420"/>
    </ligand>
</feature>
<comment type="catalytic activity">
    <reaction evidence="8">
        <text>Mo-molybdopterin + GTP + H(+) = Mo-molybdopterin guanine dinucleotide + diphosphate</text>
        <dbReference type="Rhea" id="RHEA:34243"/>
        <dbReference type="ChEBI" id="CHEBI:15378"/>
        <dbReference type="ChEBI" id="CHEBI:33019"/>
        <dbReference type="ChEBI" id="CHEBI:37565"/>
        <dbReference type="ChEBI" id="CHEBI:71302"/>
        <dbReference type="ChEBI" id="CHEBI:71310"/>
        <dbReference type="EC" id="2.7.7.77"/>
    </reaction>
</comment>
<comment type="cofactor">
    <cofactor evidence="8">
        <name>Mg(2+)</name>
        <dbReference type="ChEBI" id="CHEBI:18420"/>
    </cofactor>
</comment>
<evidence type="ECO:0000256" key="5">
    <source>
        <dbReference type="ARBA" id="ARBA00022842"/>
    </source>
</evidence>
<comment type="domain">
    <text evidence="8">The N-terminal domain determines nucleotide recognition and specific binding, while the C-terminal domain determines the specific binding to the target protein.</text>
</comment>
<evidence type="ECO:0000259" key="9">
    <source>
        <dbReference type="Pfam" id="PF12804"/>
    </source>
</evidence>
<dbReference type="PANTHER" id="PTHR19136">
    <property type="entry name" value="MOLYBDENUM COFACTOR GUANYLYLTRANSFERASE"/>
    <property type="match status" value="1"/>
</dbReference>
<keyword evidence="2 8" id="KW-0808">Transferase</keyword>
<comment type="subcellular location">
    <subcellularLocation>
        <location evidence="8">Cytoplasm</location>
    </subcellularLocation>
</comment>
<dbReference type="PANTHER" id="PTHR19136:SF81">
    <property type="entry name" value="MOLYBDENUM COFACTOR GUANYLYLTRANSFERASE"/>
    <property type="match status" value="1"/>
</dbReference>
<keyword evidence="11" id="KW-1185">Reference proteome</keyword>
<dbReference type="InterPro" id="IPR013482">
    <property type="entry name" value="Molybde_CF_guanTrfase"/>
</dbReference>
<dbReference type="AlphaFoldDB" id="A0A7X3FNU2"/>
<feature type="binding site" evidence="8">
    <location>
        <position position="52"/>
    </location>
    <ligand>
        <name>GTP</name>
        <dbReference type="ChEBI" id="CHEBI:37565"/>
    </ligand>
</feature>
<dbReference type="InterPro" id="IPR029044">
    <property type="entry name" value="Nucleotide-diphossugar_trans"/>
</dbReference>
<reference evidence="10 11" key="1">
    <citation type="submission" date="2019-12" db="EMBL/GenBank/DDBJ databases">
        <title>Devosia maris sp. nov., isolated from the deep seawater.</title>
        <authorList>
            <person name="Liu Y."/>
        </authorList>
    </citation>
    <scope>NUCLEOTIDE SEQUENCE [LARGE SCALE GENOMIC DNA]</scope>
    <source>
        <strain evidence="10 11">L53-10-65</strain>
    </source>
</reference>
<protein>
    <recommendedName>
        <fullName evidence="8">Molybdenum cofactor guanylyltransferase</fullName>
        <shortName evidence="8">MoCo guanylyltransferase</shortName>
        <ecNumber evidence="8">2.7.7.77</ecNumber>
    </recommendedName>
    <alternativeName>
        <fullName evidence="8">GTP:molybdopterin guanylyltransferase</fullName>
    </alternativeName>
    <alternativeName>
        <fullName evidence="8">Mo-MPT guanylyltransferase</fullName>
    </alternativeName>
    <alternativeName>
        <fullName evidence="8">Molybdopterin guanylyltransferase</fullName>
    </alternativeName>
    <alternativeName>
        <fullName evidence="8">Molybdopterin-guanine dinucleotide synthase</fullName>
        <shortName evidence="8">MGD synthase</shortName>
    </alternativeName>
</protein>
<feature type="binding site" evidence="8">
    <location>
        <position position="132"/>
    </location>
    <ligand>
        <name>GTP</name>
        <dbReference type="ChEBI" id="CHEBI:37565"/>
    </ligand>
</feature>
<dbReference type="HAMAP" id="MF_00316">
    <property type="entry name" value="MobA"/>
    <property type="match status" value="1"/>
</dbReference>
<dbReference type="EC" id="2.7.7.77" evidence="8"/>
<dbReference type="InterPro" id="IPR025877">
    <property type="entry name" value="MobA-like_NTP_Trfase"/>
</dbReference>
<feature type="binding site" evidence="8">
    <location>
        <position position="97"/>
    </location>
    <ligand>
        <name>GTP</name>
        <dbReference type="ChEBI" id="CHEBI:37565"/>
    </ligand>
</feature>
<dbReference type="GO" id="GO:0005737">
    <property type="term" value="C:cytoplasm"/>
    <property type="evidence" value="ECO:0007669"/>
    <property type="project" value="UniProtKB-SubCell"/>
</dbReference>
<dbReference type="Pfam" id="PF12804">
    <property type="entry name" value="NTP_transf_3"/>
    <property type="match status" value="1"/>
</dbReference>
<evidence type="ECO:0000313" key="11">
    <source>
        <dbReference type="Proteomes" id="UP000438106"/>
    </source>
</evidence>
<evidence type="ECO:0000256" key="3">
    <source>
        <dbReference type="ARBA" id="ARBA00022723"/>
    </source>
</evidence>
<name>A0A7X3FNU2_9HYPH</name>
<evidence type="ECO:0000256" key="8">
    <source>
        <dbReference type="HAMAP-Rule" id="MF_00316"/>
    </source>
</evidence>
<accession>A0A7X3FNU2</accession>
<dbReference type="CDD" id="cd02503">
    <property type="entry name" value="MobA"/>
    <property type="match status" value="1"/>
</dbReference>
<comment type="caution">
    <text evidence="10">The sequence shown here is derived from an EMBL/GenBank/DDBJ whole genome shotgun (WGS) entry which is preliminary data.</text>
</comment>
<dbReference type="GO" id="GO:0046872">
    <property type="term" value="F:metal ion binding"/>
    <property type="evidence" value="ECO:0007669"/>
    <property type="project" value="UniProtKB-KW"/>
</dbReference>
<keyword evidence="1 8" id="KW-0963">Cytoplasm</keyword>
<keyword evidence="7 8" id="KW-0501">Molybdenum cofactor biosynthesis</keyword>
<gene>
    <name evidence="8" type="primary">mobA</name>
    <name evidence="10" type="ORF">GO014_02985</name>
</gene>
<dbReference type="Gene3D" id="3.90.550.10">
    <property type="entry name" value="Spore Coat Polysaccharide Biosynthesis Protein SpsA, Chain A"/>
    <property type="match status" value="1"/>
</dbReference>
<keyword evidence="6 8" id="KW-0342">GTP-binding</keyword>
<dbReference type="Proteomes" id="UP000438106">
    <property type="component" value="Unassembled WGS sequence"/>
</dbReference>
<evidence type="ECO:0000256" key="2">
    <source>
        <dbReference type="ARBA" id="ARBA00022679"/>
    </source>
</evidence>
<dbReference type="SUPFAM" id="SSF53448">
    <property type="entry name" value="Nucleotide-diphospho-sugar transferases"/>
    <property type="match status" value="1"/>
</dbReference>
<proteinExistence type="inferred from homology"/>
<keyword evidence="3 8" id="KW-0479">Metal-binding</keyword>
<comment type="subunit">
    <text evidence="8">Monomer.</text>
</comment>
<dbReference type="GO" id="GO:1902758">
    <property type="term" value="P:bis(molybdopterin guanine dinucleotide)molybdenum biosynthetic process"/>
    <property type="evidence" value="ECO:0007669"/>
    <property type="project" value="TreeGrafter"/>
</dbReference>
<dbReference type="GO" id="GO:0005525">
    <property type="term" value="F:GTP binding"/>
    <property type="evidence" value="ECO:0007669"/>
    <property type="project" value="UniProtKB-UniRule"/>
</dbReference>
<evidence type="ECO:0000313" key="10">
    <source>
        <dbReference type="EMBL" id="MVS97991.1"/>
    </source>
</evidence>
<evidence type="ECO:0000256" key="7">
    <source>
        <dbReference type="ARBA" id="ARBA00023150"/>
    </source>
</evidence>
<keyword evidence="5 8" id="KW-0460">Magnesium</keyword>
<evidence type="ECO:0000256" key="1">
    <source>
        <dbReference type="ARBA" id="ARBA00022490"/>
    </source>
</evidence>
<sequence length="235" mass="24448">MGDNCCRSRGTVLGIGWRNPFAAPAPSKADPLNTQFLILAGGSGSRLGQVRKAEIRLGGSSLLERVANRLRIERSTLFISTGAGLPMPSAIGTALPDLDTPLGGPLAGIVAAAAHLRHHAPGDSVLLSVAVDTPFLPEDFAARLLAALEHGARAAKACWRGNAYPTNAAWRLADLQDLPEQAAAGTVAQSPRALLAQLGAVSVDWETTHACDPFANLNTISDLLALSHRVQGSSD</sequence>
<dbReference type="EMBL" id="WQRF01000001">
    <property type="protein sequence ID" value="MVS97991.1"/>
    <property type="molecule type" value="Genomic_DNA"/>
</dbReference>
<keyword evidence="4 8" id="KW-0547">Nucleotide-binding</keyword>
<comment type="caution">
    <text evidence="8">Lacks conserved residue(s) required for the propagation of feature annotation.</text>
</comment>